<name>A0A7N0RIQ7_KALFE</name>
<dbReference type="Gramene" id="Kaladp0011s0595.1.v1.1">
    <property type="protein sequence ID" value="Kaladp0011s0595.1.v1.1.CDS.1"/>
    <property type="gene ID" value="Kaladp0011s0595.v1.1"/>
</dbReference>
<organism evidence="1 2">
    <name type="scientific">Kalanchoe fedtschenkoi</name>
    <name type="common">Lavender scallops</name>
    <name type="synonym">South American air plant</name>
    <dbReference type="NCBI Taxonomy" id="63787"/>
    <lineage>
        <taxon>Eukaryota</taxon>
        <taxon>Viridiplantae</taxon>
        <taxon>Streptophyta</taxon>
        <taxon>Embryophyta</taxon>
        <taxon>Tracheophyta</taxon>
        <taxon>Spermatophyta</taxon>
        <taxon>Magnoliopsida</taxon>
        <taxon>eudicotyledons</taxon>
        <taxon>Gunneridae</taxon>
        <taxon>Pentapetalae</taxon>
        <taxon>Saxifragales</taxon>
        <taxon>Crassulaceae</taxon>
        <taxon>Kalanchoe</taxon>
    </lineage>
</organism>
<protein>
    <submittedName>
        <fullName evidence="1">Uncharacterized protein</fullName>
    </submittedName>
</protein>
<evidence type="ECO:0000313" key="1">
    <source>
        <dbReference type="EnsemblPlants" id="Kaladp0011s0595.1.v1.1.CDS.1"/>
    </source>
</evidence>
<dbReference type="EnsemblPlants" id="Kaladp0011s0595.1.v1.1">
    <property type="protein sequence ID" value="Kaladp0011s0595.1.v1.1.CDS.1"/>
    <property type="gene ID" value="Kaladp0011s0595.v1.1"/>
</dbReference>
<reference evidence="1" key="1">
    <citation type="submission" date="2021-01" db="UniProtKB">
        <authorList>
            <consortium name="EnsemblPlants"/>
        </authorList>
    </citation>
    <scope>IDENTIFICATION</scope>
</reference>
<sequence length="78" mass="8957">MILPPTNLDKRCRIYSLSRQTCRNQTQTTTVVIQIFTSGTTNIVGFQCVHTCRHSNLYNIYFHNKCGIIMKHKAIAGR</sequence>
<dbReference type="Proteomes" id="UP000594263">
    <property type="component" value="Unplaced"/>
</dbReference>
<keyword evidence="2" id="KW-1185">Reference proteome</keyword>
<dbReference type="AlphaFoldDB" id="A0A7N0RIQ7"/>
<evidence type="ECO:0000313" key="2">
    <source>
        <dbReference type="Proteomes" id="UP000594263"/>
    </source>
</evidence>
<proteinExistence type="predicted"/>
<accession>A0A7N0RIQ7</accession>